<dbReference type="SMART" id="SM00822">
    <property type="entry name" value="PKS_KR"/>
    <property type="match status" value="1"/>
</dbReference>
<evidence type="ECO:0000313" key="6">
    <source>
        <dbReference type="Proteomes" id="UP000187608"/>
    </source>
</evidence>
<evidence type="ECO:0000256" key="3">
    <source>
        <dbReference type="RuleBase" id="RU000363"/>
    </source>
</evidence>
<reference evidence="6" key="1">
    <citation type="submission" date="2017-01" db="EMBL/GenBank/DDBJ databases">
        <authorList>
            <person name="Varghese N."/>
            <person name="Submissions S."/>
        </authorList>
    </citation>
    <scope>NUCLEOTIDE SEQUENCE [LARGE SCALE GENOMIC DNA]</scope>
    <source>
        <strain evidence="6">DSM 23127</strain>
    </source>
</reference>
<dbReference type="Proteomes" id="UP000187608">
    <property type="component" value="Unassembled WGS sequence"/>
</dbReference>
<comment type="similarity">
    <text evidence="1 3">Belongs to the short-chain dehydrogenases/reductases (SDR) family.</text>
</comment>
<evidence type="ECO:0000256" key="2">
    <source>
        <dbReference type="ARBA" id="ARBA00023002"/>
    </source>
</evidence>
<dbReference type="STRING" id="570947.SAMN05421687_10615"/>
<sequence>MGNVIITGAGSGLGKALAKRYVRAGHTIYLSGRDEDKLRSARHEIESEGGVTDTVVCDVTEAASIQEMLKQVDTVDLIINNAGVGIFGELSTYEEEDIDAMLNTNVKGTILLTQAAQPKLEASGGRVLNIISTAGLKGKVNESVYCASKFAVRGFTESLHKEWEDKRIDATAVYMGGMNTPFWENSEHVSNPDKLRTPDEVAEIIFSQDDRRPHLEI</sequence>
<dbReference type="InterPro" id="IPR057326">
    <property type="entry name" value="KR_dom"/>
</dbReference>
<dbReference type="Pfam" id="PF00106">
    <property type="entry name" value="adh_short"/>
    <property type="match status" value="1"/>
</dbReference>
<dbReference type="PANTHER" id="PTHR44196:SF1">
    <property type="entry name" value="DEHYDROGENASE_REDUCTASE SDR FAMILY MEMBER 7B"/>
    <property type="match status" value="1"/>
</dbReference>
<dbReference type="RefSeq" id="WP_076559028.1">
    <property type="nucleotide sequence ID" value="NZ_FTOC01000006.1"/>
</dbReference>
<dbReference type="EMBL" id="FTOC01000006">
    <property type="protein sequence ID" value="SIS48681.1"/>
    <property type="molecule type" value="Genomic_DNA"/>
</dbReference>
<dbReference type="GO" id="GO:0016020">
    <property type="term" value="C:membrane"/>
    <property type="evidence" value="ECO:0007669"/>
    <property type="project" value="TreeGrafter"/>
</dbReference>
<evidence type="ECO:0000259" key="4">
    <source>
        <dbReference type="SMART" id="SM00822"/>
    </source>
</evidence>
<dbReference type="PRINTS" id="PR00080">
    <property type="entry name" value="SDRFAMILY"/>
</dbReference>
<name>A0A1N7JHF8_9BACI</name>
<evidence type="ECO:0000313" key="5">
    <source>
        <dbReference type="EMBL" id="SIS48681.1"/>
    </source>
</evidence>
<dbReference type="GO" id="GO:0016491">
    <property type="term" value="F:oxidoreductase activity"/>
    <property type="evidence" value="ECO:0007669"/>
    <property type="project" value="UniProtKB-KW"/>
</dbReference>
<dbReference type="InterPro" id="IPR020904">
    <property type="entry name" value="Sc_DH/Rdtase_CS"/>
</dbReference>
<dbReference type="PANTHER" id="PTHR44196">
    <property type="entry name" value="DEHYDROGENASE/REDUCTASE SDR FAMILY MEMBER 7B"/>
    <property type="match status" value="1"/>
</dbReference>
<feature type="domain" description="Ketoreductase" evidence="4">
    <location>
        <begin position="2"/>
        <end position="179"/>
    </location>
</feature>
<gene>
    <name evidence="5" type="ORF">SAMN05421687_10615</name>
</gene>
<dbReference type="OrthoDB" id="9775296at2"/>
<proteinExistence type="inferred from homology"/>
<dbReference type="InterPro" id="IPR002347">
    <property type="entry name" value="SDR_fam"/>
</dbReference>
<dbReference type="SUPFAM" id="SSF51735">
    <property type="entry name" value="NAD(P)-binding Rossmann-fold domains"/>
    <property type="match status" value="1"/>
</dbReference>
<dbReference type="AlphaFoldDB" id="A0A1N7JHF8"/>
<protein>
    <submittedName>
        <fullName evidence="5">Short-chain dehydrogenase</fullName>
    </submittedName>
</protein>
<accession>A0A1N7JHF8</accession>
<dbReference type="PRINTS" id="PR00081">
    <property type="entry name" value="GDHRDH"/>
</dbReference>
<organism evidence="5 6">
    <name type="scientific">Salimicrobium flavidum</name>
    <dbReference type="NCBI Taxonomy" id="570947"/>
    <lineage>
        <taxon>Bacteria</taxon>
        <taxon>Bacillati</taxon>
        <taxon>Bacillota</taxon>
        <taxon>Bacilli</taxon>
        <taxon>Bacillales</taxon>
        <taxon>Bacillaceae</taxon>
        <taxon>Salimicrobium</taxon>
    </lineage>
</organism>
<dbReference type="CDD" id="cd05233">
    <property type="entry name" value="SDR_c"/>
    <property type="match status" value="1"/>
</dbReference>
<keyword evidence="2" id="KW-0560">Oxidoreductase</keyword>
<dbReference type="PROSITE" id="PS00061">
    <property type="entry name" value="ADH_SHORT"/>
    <property type="match status" value="1"/>
</dbReference>
<dbReference type="InterPro" id="IPR036291">
    <property type="entry name" value="NAD(P)-bd_dom_sf"/>
</dbReference>
<dbReference type="Gene3D" id="3.40.50.720">
    <property type="entry name" value="NAD(P)-binding Rossmann-like Domain"/>
    <property type="match status" value="1"/>
</dbReference>
<keyword evidence="6" id="KW-1185">Reference proteome</keyword>
<evidence type="ECO:0000256" key="1">
    <source>
        <dbReference type="ARBA" id="ARBA00006484"/>
    </source>
</evidence>